<evidence type="ECO:0000256" key="1">
    <source>
        <dbReference type="SAM" id="Phobius"/>
    </source>
</evidence>
<feature type="transmembrane region" description="Helical" evidence="1">
    <location>
        <begin position="6"/>
        <end position="30"/>
    </location>
</feature>
<protein>
    <submittedName>
        <fullName evidence="2">Uncharacterized protein</fullName>
    </submittedName>
</protein>
<keyword evidence="1" id="KW-0812">Transmembrane</keyword>
<sequence>MNSFEFVVYLAIGCCFGLSIFSMACNTVIYKMIKELNLKLPHSWNSDYFEFMNRTIEIEDEIVGLKDCIDDYHKMYTDNLAEHSRHIIKAVYERGDNTMADIASIMGDHKTEHDDLDKSIDIFTKAVSLSSNEIRNSCDELNSLRNDLDKSIDVFTKAVSISSSDIMNVRNELRSLYNSIDAKIKEVQNAEILDQNNEI</sequence>
<proteinExistence type="predicted"/>
<dbReference type="EMBL" id="BK015703">
    <property type="protein sequence ID" value="DAE20953.1"/>
    <property type="molecule type" value="Genomic_DNA"/>
</dbReference>
<name>A0A8S5QQ75_9CAUD</name>
<accession>A0A8S5QQ75</accession>
<reference evidence="2" key="1">
    <citation type="journal article" date="2021" name="Proc. Natl. Acad. Sci. U.S.A.">
        <title>A Catalog of Tens of Thousands of Viruses from Human Metagenomes Reveals Hidden Associations with Chronic Diseases.</title>
        <authorList>
            <person name="Tisza M.J."/>
            <person name="Buck C.B."/>
        </authorList>
    </citation>
    <scope>NUCLEOTIDE SEQUENCE</scope>
    <source>
        <strain evidence="2">CtgBD49</strain>
    </source>
</reference>
<organism evidence="2">
    <name type="scientific">Siphoviridae sp. ctgBD49</name>
    <dbReference type="NCBI Taxonomy" id="2826420"/>
    <lineage>
        <taxon>Viruses</taxon>
        <taxon>Duplodnaviria</taxon>
        <taxon>Heunggongvirae</taxon>
        <taxon>Uroviricota</taxon>
        <taxon>Caudoviricetes</taxon>
    </lineage>
</organism>
<keyword evidence="1" id="KW-0472">Membrane</keyword>
<evidence type="ECO:0000313" key="2">
    <source>
        <dbReference type="EMBL" id="DAE20953.1"/>
    </source>
</evidence>
<keyword evidence="1" id="KW-1133">Transmembrane helix</keyword>